<organism evidence="2 3">
    <name type="scientific">Caenorhabditis auriculariae</name>
    <dbReference type="NCBI Taxonomy" id="2777116"/>
    <lineage>
        <taxon>Eukaryota</taxon>
        <taxon>Metazoa</taxon>
        <taxon>Ecdysozoa</taxon>
        <taxon>Nematoda</taxon>
        <taxon>Chromadorea</taxon>
        <taxon>Rhabditida</taxon>
        <taxon>Rhabditina</taxon>
        <taxon>Rhabditomorpha</taxon>
        <taxon>Rhabditoidea</taxon>
        <taxon>Rhabditidae</taxon>
        <taxon>Peloderinae</taxon>
        <taxon>Caenorhabditis</taxon>
    </lineage>
</organism>
<protein>
    <submittedName>
        <fullName evidence="2">Uncharacterized protein</fullName>
    </submittedName>
</protein>
<sequence>MSSLHASVKDEVVVNVIKLPHKEDDDGHSAWQEKNSQYSKEVAQKMGNAAQIMFSLSEDYSVPLHDRFNLVRLGYEMKIINKKRQKPDYKVEVIPSASQIYPPPSSTTPHSAFSEFGVHKAMSPLSRGVVRSVNKNGSPTANSGNSPTPFDPMTCSPDFSRFGAKFSAKDRYSFGAVEKKYTKKVSGDIFDDAVAPDIV</sequence>
<gene>
    <name evidence="2" type="ORF">CAUJ_LOCUS7778</name>
</gene>
<evidence type="ECO:0000313" key="3">
    <source>
        <dbReference type="Proteomes" id="UP000835052"/>
    </source>
</evidence>
<dbReference type="Proteomes" id="UP000835052">
    <property type="component" value="Unassembled WGS sequence"/>
</dbReference>
<proteinExistence type="predicted"/>
<evidence type="ECO:0000256" key="1">
    <source>
        <dbReference type="SAM" id="MobiDB-lite"/>
    </source>
</evidence>
<comment type="caution">
    <text evidence="2">The sequence shown here is derived from an EMBL/GenBank/DDBJ whole genome shotgun (WGS) entry which is preliminary data.</text>
</comment>
<dbReference type="EMBL" id="CAJGYM010000024">
    <property type="protein sequence ID" value="CAD6191859.1"/>
    <property type="molecule type" value="Genomic_DNA"/>
</dbReference>
<accession>A0A8S1H7L1</accession>
<feature type="region of interest" description="Disordered" evidence="1">
    <location>
        <begin position="133"/>
        <end position="152"/>
    </location>
</feature>
<feature type="compositionally biased region" description="Polar residues" evidence="1">
    <location>
        <begin position="133"/>
        <end position="148"/>
    </location>
</feature>
<evidence type="ECO:0000313" key="2">
    <source>
        <dbReference type="EMBL" id="CAD6191859.1"/>
    </source>
</evidence>
<reference evidence="2" key="1">
    <citation type="submission" date="2020-10" db="EMBL/GenBank/DDBJ databases">
        <authorList>
            <person name="Kikuchi T."/>
        </authorList>
    </citation>
    <scope>NUCLEOTIDE SEQUENCE</scope>
    <source>
        <strain evidence="2">NKZ352</strain>
    </source>
</reference>
<name>A0A8S1H7L1_9PELO</name>
<dbReference type="AlphaFoldDB" id="A0A8S1H7L1"/>
<keyword evidence="3" id="KW-1185">Reference proteome</keyword>